<dbReference type="GO" id="GO:0005829">
    <property type="term" value="C:cytosol"/>
    <property type="evidence" value="ECO:0007669"/>
    <property type="project" value="TreeGrafter"/>
</dbReference>
<gene>
    <name evidence="1" type="ORF">KIPB_011348</name>
</gene>
<dbReference type="OrthoDB" id="6537869at2759"/>
<dbReference type="Gene3D" id="3.40.640.10">
    <property type="entry name" value="Type I PLP-dependent aspartate aminotransferase-like (Major domain)"/>
    <property type="match status" value="1"/>
</dbReference>
<reference evidence="1 2" key="1">
    <citation type="journal article" date="2018" name="PLoS ONE">
        <title>The draft genome of Kipferlia bialata reveals reductive genome evolution in fornicate parasites.</title>
        <authorList>
            <person name="Tanifuji G."/>
            <person name="Takabayashi S."/>
            <person name="Kume K."/>
            <person name="Takagi M."/>
            <person name="Nakayama T."/>
            <person name="Kamikawa R."/>
            <person name="Inagaki Y."/>
            <person name="Hashimoto T."/>
        </authorList>
    </citation>
    <scope>NUCLEOTIDE SEQUENCE [LARGE SCALE GENOMIC DNA]</scope>
    <source>
        <strain evidence="1">NY0173</strain>
    </source>
</reference>
<dbReference type="GO" id="GO:0030170">
    <property type="term" value="F:pyridoxal phosphate binding"/>
    <property type="evidence" value="ECO:0007669"/>
    <property type="project" value="TreeGrafter"/>
</dbReference>
<sequence length="293" mass="31472">MLQAAFSPMFAVPSIPSLARAFSEVKPNIRPSKGLQIAEPLLNEISGDSRVGVYVAEAEKAVVEAMGTTGLDGLTRSNIGIPSVSEPDVMRHYVRLSTRNFSIDHGMYPLGSCTMKYNPRINESVARLPGFADVHPMQPTETVQGCLQVLHDLQQAFLEITGMDSVTLTPAAGSHGEHAGLMAIRAALVANGRADHNVCLMPESAHGTNPASAIMAGFKTHTLRCNRDGSVNMDDLKHALETLNVGCMMLTNPNTVGMFETDICEMTKLIHEAGGYFYMDGANLNAIMGQSKP</sequence>
<dbReference type="GO" id="GO:0004375">
    <property type="term" value="F:glycine dehydrogenase (decarboxylating) activity"/>
    <property type="evidence" value="ECO:0007669"/>
    <property type="project" value="InterPro"/>
</dbReference>
<evidence type="ECO:0000313" key="1">
    <source>
        <dbReference type="EMBL" id="GIQ88984.1"/>
    </source>
</evidence>
<accession>A0A9K3D7W9</accession>
<dbReference type="InterPro" id="IPR020581">
    <property type="entry name" value="GDC_P"/>
</dbReference>
<comment type="caution">
    <text evidence="1">The sequence shown here is derived from an EMBL/GenBank/DDBJ whole genome shotgun (WGS) entry which is preliminary data.</text>
</comment>
<dbReference type="InterPro" id="IPR015421">
    <property type="entry name" value="PyrdxlP-dep_Trfase_major"/>
</dbReference>
<proteinExistence type="predicted"/>
<dbReference type="AlphaFoldDB" id="A0A9K3D7W9"/>
<dbReference type="InterPro" id="IPR015424">
    <property type="entry name" value="PyrdxlP-dep_Trfase"/>
</dbReference>
<protein>
    <submittedName>
        <fullName evidence="1">Glycine cleavage system P protein</fullName>
    </submittedName>
</protein>
<organism evidence="1 2">
    <name type="scientific">Kipferlia bialata</name>
    <dbReference type="NCBI Taxonomy" id="797122"/>
    <lineage>
        <taxon>Eukaryota</taxon>
        <taxon>Metamonada</taxon>
        <taxon>Carpediemonas-like organisms</taxon>
        <taxon>Kipferlia</taxon>
    </lineage>
</organism>
<dbReference type="Proteomes" id="UP000265618">
    <property type="component" value="Unassembled WGS sequence"/>
</dbReference>
<dbReference type="GO" id="GO:0005960">
    <property type="term" value="C:glycine cleavage complex"/>
    <property type="evidence" value="ECO:0007669"/>
    <property type="project" value="TreeGrafter"/>
</dbReference>
<dbReference type="GO" id="GO:0016594">
    <property type="term" value="F:glycine binding"/>
    <property type="evidence" value="ECO:0007669"/>
    <property type="project" value="TreeGrafter"/>
</dbReference>
<keyword evidence="2" id="KW-1185">Reference proteome</keyword>
<dbReference type="PANTHER" id="PTHR11773">
    <property type="entry name" value="GLYCINE DEHYDROGENASE, DECARBOXYLATING"/>
    <property type="match status" value="1"/>
</dbReference>
<name>A0A9K3D7W9_9EUKA</name>
<feature type="non-terminal residue" evidence="1">
    <location>
        <position position="293"/>
    </location>
</feature>
<dbReference type="PANTHER" id="PTHR11773:SF1">
    <property type="entry name" value="GLYCINE DEHYDROGENASE (DECARBOXYLATING), MITOCHONDRIAL"/>
    <property type="match status" value="1"/>
</dbReference>
<evidence type="ECO:0000313" key="2">
    <source>
        <dbReference type="Proteomes" id="UP000265618"/>
    </source>
</evidence>
<dbReference type="GO" id="GO:0019464">
    <property type="term" value="P:glycine decarboxylation via glycine cleavage system"/>
    <property type="evidence" value="ECO:0007669"/>
    <property type="project" value="TreeGrafter"/>
</dbReference>
<dbReference type="EMBL" id="BDIP01004582">
    <property type="protein sequence ID" value="GIQ88984.1"/>
    <property type="molecule type" value="Genomic_DNA"/>
</dbReference>
<dbReference type="SUPFAM" id="SSF53383">
    <property type="entry name" value="PLP-dependent transferases"/>
    <property type="match status" value="1"/>
</dbReference>
<dbReference type="Gene3D" id="6.20.440.10">
    <property type="match status" value="1"/>
</dbReference>